<evidence type="ECO:0000313" key="3">
    <source>
        <dbReference type="Proteomes" id="UP000247810"/>
    </source>
</evidence>
<proteinExistence type="predicted"/>
<feature type="region of interest" description="Disordered" evidence="1">
    <location>
        <begin position="126"/>
        <end position="192"/>
    </location>
</feature>
<evidence type="ECO:0000313" key="2">
    <source>
        <dbReference type="EMBL" id="PYH98327.1"/>
    </source>
</evidence>
<name>A0A319DVW3_9EURO</name>
<feature type="region of interest" description="Disordered" evidence="1">
    <location>
        <begin position="12"/>
        <end position="56"/>
    </location>
</feature>
<evidence type="ECO:0000256" key="1">
    <source>
        <dbReference type="SAM" id="MobiDB-lite"/>
    </source>
</evidence>
<feature type="compositionally biased region" description="Polar residues" evidence="1">
    <location>
        <begin position="469"/>
        <end position="478"/>
    </location>
</feature>
<feature type="region of interest" description="Disordered" evidence="1">
    <location>
        <begin position="74"/>
        <end position="105"/>
    </location>
</feature>
<dbReference type="VEuPathDB" id="FungiDB:BO71DRAFT_65699"/>
<accession>A0A319DVW3</accession>
<feature type="region of interest" description="Disordered" evidence="1">
    <location>
        <begin position="424"/>
        <end position="512"/>
    </location>
</feature>
<dbReference type="OrthoDB" id="4366200at2759"/>
<protein>
    <submittedName>
        <fullName evidence="2">Uncharacterized protein</fullName>
    </submittedName>
</protein>
<feature type="compositionally biased region" description="Basic and acidic residues" evidence="1">
    <location>
        <begin position="12"/>
        <end position="24"/>
    </location>
</feature>
<feature type="compositionally biased region" description="Basic and acidic residues" evidence="1">
    <location>
        <begin position="35"/>
        <end position="56"/>
    </location>
</feature>
<organism evidence="2 3">
    <name type="scientific">Aspergillus ellipticus CBS 707.79</name>
    <dbReference type="NCBI Taxonomy" id="1448320"/>
    <lineage>
        <taxon>Eukaryota</taxon>
        <taxon>Fungi</taxon>
        <taxon>Dikarya</taxon>
        <taxon>Ascomycota</taxon>
        <taxon>Pezizomycotina</taxon>
        <taxon>Eurotiomycetes</taxon>
        <taxon>Eurotiomycetidae</taxon>
        <taxon>Eurotiales</taxon>
        <taxon>Aspergillaceae</taxon>
        <taxon>Aspergillus</taxon>
        <taxon>Aspergillus subgen. Circumdati</taxon>
    </lineage>
</organism>
<feature type="compositionally biased region" description="Polar residues" evidence="1">
    <location>
        <begin position="440"/>
        <end position="456"/>
    </location>
</feature>
<gene>
    <name evidence="2" type="ORF">BO71DRAFT_65699</name>
</gene>
<keyword evidence="3" id="KW-1185">Reference proteome</keyword>
<dbReference type="EMBL" id="KZ825813">
    <property type="protein sequence ID" value="PYH98327.1"/>
    <property type="molecule type" value="Genomic_DNA"/>
</dbReference>
<dbReference type="Proteomes" id="UP000247810">
    <property type="component" value="Unassembled WGS sequence"/>
</dbReference>
<sequence>MEAWLKLFDAFRDEQNNSSDRDVNKNPAQNATRNCADHVEDRSKSHQDDGKEGKLDHVLLEDKHTINAQVDQNKGLLAGGPHASSQPDGHCSGSEGANDTVGELYDPLFDSDNVFEELDAVFHSQKRSGEDAFPEESDSWSQSRKRQATELIQSLITESPDKTPSLSSLDSSLQHDQGGTGPHTPNDIEKQQPPALFDSMDLLFEDPPFDVNLDTPDGGHFNFDFQNAFDEEARKEAPSAKVETSAEALELDEHDLPSVSEITKARFSLNDQHILANTNREVLQRVYPEPEYLSPYPAHGGPLGYYPSAPGIHIRCIEVSDDRNNYRLSSLRSKVQQLSFERNKYRHELSQLSDLITVDPATGKTNQQLLLEQNAMLRRVCSRHQSRVEQYKQETIEWKNKLHDLGTTYNNLLYELRTQKETPSVAPIPTGYKPPRARQVNPTQQLHSHSQPSSMAQLPKLQPTPSPAPNASTGNGSRQPVRAEPLMIDLTETSDDVAAEVMPTPEETRRRTELLQSLRSKKYGWLGAEADGQHGFRTTPAPQGSPRPEGGPQDSGRSRSQAPAPASCKIASVDLADSDDLARTMEEELAQGSN</sequence>
<dbReference type="AlphaFoldDB" id="A0A319DVW3"/>
<reference evidence="2 3" key="1">
    <citation type="submission" date="2018-02" db="EMBL/GenBank/DDBJ databases">
        <title>The genomes of Aspergillus section Nigri reveals drivers in fungal speciation.</title>
        <authorList>
            <consortium name="DOE Joint Genome Institute"/>
            <person name="Vesth T.C."/>
            <person name="Nybo J."/>
            <person name="Theobald S."/>
            <person name="Brandl J."/>
            <person name="Frisvad J.C."/>
            <person name="Nielsen K.F."/>
            <person name="Lyhne E.K."/>
            <person name="Kogle M.E."/>
            <person name="Kuo A."/>
            <person name="Riley R."/>
            <person name="Clum A."/>
            <person name="Nolan M."/>
            <person name="Lipzen A."/>
            <person name="Salamov A."/>
            <person name="Henrissat B."/>
            <person name="Wiebenga A."/>
            <person name="De vries R.P."/>
            <person name="Grigoriev I.V."/>
            <person name="Mortensen U.H."/>
            <person name="Andersen M.R."/>
            <person name="Baker S.E."/>
        </authorList>
    </citation>
    <scope>NUCLEOTIDE SEQUENCE [LARGE SCALE GENOMIC DNA]</scope>
    <source>
        <strain evidence="2 3">CBS 707.79</strain>
    </source>
</reference>
<feature type="region of interest" description="Disordered" evidence="1">
    <location>
        <begin position="525"/>
        <end position="594"/>
    </location>
</feature>